<dbReference type="PANTHER" id="PTHR23235">
    <property type="entry name" value="KRUEPPEL-LIKE TRANSCRIPTION FACTOR"/>
    <property type="match status" value="1"/>
</dbReference>
<dbReference type="PROSITE" id="PS00028">
    <property type="entry name" value="ZINC_FINGER_C2H2_1"/>
    <property type="match status" value="2"/>
</dbReference>
<organism evidence="14 15">
    <name type="scientific">Rattus norvegicus</name>
    <name type="common">Rat</name>
    <dbReference type="NCBI Taxonomy" id="10116"/>
    <lineage>
        <taxon>Eukaryota</taxon>
        <taxon>Metazoa</taxon>
        <taxon>Chordata</taxon>
        <taxon>Craniata</taxon>
        <taxon>Vertebrata</taxon>
        <taxon>Euteleostomi</taxon>
        <taxon>Mammalia</taxon>
        <taxon>Eutheria</taxon>
        <taxon>Euarchontoglires</taxon>
        <taxon>Glires</taxon>
        <taxon>Rodentia</taxon>
        <taxon>Myomorpha</taxon>
        <taxon>Muroidea</taxon>
        <taxon>Muridae</taxon>
        <taxon>Murinae</taxon>
        <taxon>Rattus</taxon>
    </lineage>
</organism>
<accession>G3V880</accession>
<feature type="compositionally biased region" description="Basic and acidic residues" evidence="11">
    <location>
        <begin position="443"/>
        <end position="454"/>
    </location>
</feature>
<reference evidence="13" key="1">
    <citation type="submission" date="2003-06" db="EMBL/GenBank/DDBJ databases">
        <title>Liver regeneration after PH.</title>
        <authorList>
            <person name="Xu C.S."/>
            <person name="Li W.Q."/>
            <person name="Li Y.C."/>
            <person name="Han H.P."/>
            <person name="Wang G.P."/>
            <person name="Chai L.Q."/>
            <person name="Yuan J.Y."/>
            <person name="Yang K.J."/>
            <person name="Yan H.M."/>
            <person name="Chang C.F."/>
            <person name="Zhao L.F."/>
            <person name="Ma H."/>
            <person name="Wang L."/>
            <person name="Wang S.F."/>
            <person name="Shi J.B."/>
            <person name="Rahman S."/>
            <person name="Wang Q.N."/>
            <person name="Zhang J.B."/>
        </authorList>
    </citation>
    <scope>NUCLEOTIDE SEQUENCE</scope>
</reference>
<proteinExistence type="evidence at transcript level"/>
<dbReference type="GO" id="GO:1990859">
    <property type="term" value="P:cellular response to endothelin"/>
    <property type="evidence" value="ECO:0007669"/>
    <property type="project" value="UniProtKB-ARBA"/>
</dbReference>
<accession>Q7TQ14</accession>
<feature type="compositionally biased region" description="Low complexity" evidence="11">
    <location>
        <begin position="605"/>
        <end position="616"/>
    </location>
</feature>
<dbReference type="FunFam" id="3.30.160.60:FF:000018">
    <property type="entry name" value="Krueppel-like factor 15"/>
    <property type="match status" value="1"/>
</dbReference>
<dbReference type="Bgee" id="ENSRNOG00000016885">
    <property type="expression patterns" value="Expressed in lung and 18 other cell types or tissues"/>
</dbReference>
<dbReference type="Proteomes" id="UP000002494">
    <property type="component" value="Chromosome 17"/>
</dbReference>
<dbReference type="HOGENOM" id="CLU_313972_0_0_1"/>
<evidence type="ECO:0000256" key="1">
    <source>
        <dbReference type="ARBA" id="ARBA00004123"/>
    </source>
</evidence>
<evidence type="ECO:0000256" key="7">
    <source>
        <dbReference type="ARBA" id="ARBA00023125"/>
    </source>
</evidence>
<dbReference type="InterPro" id="IPR036236">
    <property type="entry name" value="Znf_C2H2_sf"/>
</dbReference>
<evidence type="ECO:0000256" key="8">
    <source>
        <dbReference type="ARBA" id="ARBA00023163"/>
    </source>
</evidence>
<evidence type="ECO:0000256" key="6">
    <source>
        <dbReference type="ARBA" id="ARBA00023015"/>
    </source>
</evidence>
<dbReference type="SMART" id="SM00355">
    <property type="entry name" value="ZnF_C2H2"/>
    <property type="match status" value="2"/>
</dbReference>
<keyword evidence="5" id="KW-0862">Zinc</keyword>
<feature type="region of interest" description="Disordered" evidence="11">
    <location>
        <begin position="437"/>
        <end position="467"/>
    </location>
</feature>
<evidence type="ECO:0000313" key="15">
    <source>
        <dbReference type="Proteomes" id="UP000002494"/>
    </source>
</evidence>
<feature type="compositionally biased region" description="Low complexity" evidence="11">
    <location>
        <begin position="636"/>
        <end position="651"/>
    </location>
</feature>
<evidence type="ECO:0000256" key="5">
    <source>
        <dbReference type="ARBA" id="ARBA00022833"/>
    </source>
</evidence>
<comment type="subcellular location">
    <subcellularLocation>
        <location evidence="1">Nucleus</location>
    </subcellularLocation>
</comment>
<feature type="domain" description="C2H2-type" evidence="12">
    <location>
        <begin position="703"/>
        <end position="732"/>
    </location>
</feature>
<dbReference type="RGD" id="62389">
    <property type="gene designation" value="Klf6"/>
</dbReference>
<feature type="region of interest" description="Disordered" evidence="11">
    <location>
        <begin position="869"/>
        <end position="890"/>
    </location>
</feature>
<evidence type="ECO:0000259" key="12">
    <source>
        <dbReference type="PROSITE" id="PS50157"/>
    </source>
</evidence>
<dbReference type="Pfam" id="PF00096">
    <property type="entry name" value="zf-C2H2"/>
    <property type="match status" value="2"/>
</dbReference>
<feature type="compositionally biased region" description="Basic and acidic residues" evidence="11">
    <location>
        <begin position="686"/>
        <end position="699"/>
    </location>
</feature>
<keyword evidence="6" id="KW-0805">Transcription regulation</keyword>
<feature type="region of interest" description="Disordered" evidence="11">
    <location>
        <begin position="25"/>
        <end position="54"/>
    </location>
</feature>
<keyword evidence="2" id="KW-0479">Metal-binding</keyword>
<evidence type="ECO:0000313" key="16">
    <source>
        <dbReference type="RGD" id="62389"/>
    </source>
</evidence>
<evidence type="ECO:0000256" key="10">
    <source>
        <dbReference type="PROSITE-ProRule" id="PRU00042"/>
    </source>
</evidence>
<dbReference type="Ensembl" id="ENSRNOT00000023033.8">
    <property type="protein sequence ID" value="ENSRNOP00000023033.5"/>
    <property type="gene ID" value="ENSRNOG00000016885.8"/>
</dbReference>
<evidence type="ECO:0000256" key="4">
    <source>
        <dbReference type="ARBA" id="ARBA00022771"/>
    </source>
</evidence>
<evidence type="ECO:0000256" key="3">
    <source>
        <dbReference type="ARBA" id="ARBA00022737"/>
    </source>
</evidence>
<gene>
    <name evidence="14 16" type="primary">Klf6</name>
</gene>
<dbReference type="EMBL" id="AY318957">
    <property type="protein sequence ID" value="AAP85368.1"/>
    <property type="molecule type" value="mRNA"/>
</dbReference>
<dbReference type="CDD" id="cd21586">
    <property type="entry name" value="KLF6_N"/>
    <property type="match status" value="1"/>
</dbReference>
<keyword evidence="9" id="KW-0539">Nucleus</keyword>
<evidence type="ECO:0000256" key="2">
    <source>
        <dbReference type="ARBA" id="ARBA00022723"/>
    </source>
</evidence>
<dbReference type="GeneTree" id="ENSGT00940000158085"/>
<dbReference type="PANTHER" id="PTHR23235:SF50">
    <property type="entry name" value="KRUEPPEL-LIKE FACTOR 6"/>
    <property type="match status" value="1"/>
</dbReference>
<keyword evidence="15" id="KW-1185">Reference proteome</keyword>
<evidence type="ECO:0000313" key="13">
    <source>
        <dbReference type="EMBL" id="AAP85368.1"/>
    </source>
</evidence>
<dbReference type="GO" id="GO:0005634">
    <property type="term" value="C:nucleus"/>
    <property type="evidence" value="ECO:0007669"/>
    <property type="project" value="UniProtKB-SubCell"/>
</dbReference>
<dbReference type="FunFam" id="3.30.160.60:FF:000021">
    <property type="entry name" value="Basic krueppel-like factor 3"/>
    <property type="match status" value="1"/>
</dbReference>
<dbReference type="SMR" id="G3V880"/>
<dbReference type="GO" id="GO:0003677">
    <property type="term" value="F:DNA binding"/>
    <property type="evidence" value="ECO:0007669"/>
    <property type="project" value="UniProtKB-KW"/>
</dbReference>
<dbReference type="InterPro" id="IPR013087">
    <property type="entry name" value="Znf_C2H2_type"/>
</dbReference>
<dbReference type="PROSITE" id="PS50157">
    <property type="entry name" value="ZINC_FINGER_C2H2_2"/>
    <property type="match status" value="2"/>
</dbReference>
<reference evidence="14 15" key="2">
    <citation type="journal article" date="2004" name="Nature">
        <title>Genome sequence of the Brown Norway rat yields insights into mammalian evolution.</title>
        <authorList>
            <consortium name="Rat Genome Sequencing Project Consortium"/>
            <person name="Gibbs R.A."/>
            <person name="Weinstock G.M."/>
            <person name="Metzker M.L."/>
            <person name="Muzny D.M."/>
            <person name="Sodergren E.J."/>
            <person name="Scherer S."/>
            <person name="Scott G."/>
            <person name="Steffen D."/>
            <person name="Worley K.C."/>
            <person name="Burch P.E."/>
            <person name="Okwuonu G."/>
            <person name="Hines S."/>
            <person name="Lewis L."/>
            <person name="Deramo C."/>
            <person name="Delgado O."/>
            <person name="Dugan-Rocha S."/>
            <person name="Miner G."/>
            <person name="Morgan M."/>
            <person name="Hawes A."/>
            <person name="Gill R."/>
            <person name="Holt R.A."/>
            <person name="Adams M.D."/>
            <person name="Amanatides P.G."/>
            <person name="Baden-Tillson H."/>
            <person name="Barnstead M."/>
            <person name="Chin S."/>
            <person name="Evans C.A."/>
            <person name="Ferriera S."/>
            <person name="Fosler C."/>
            <person name="Glodek A."/>
            <person name="Gu Z."/>
            <person name="Jennings D."/>
            <person name="Kraft C.L."/>
            <person name="Nguyen T."/>
            <person name="Pfannkoch C.M."/>
            <person name="Sitter C."/>
            <person name="Sutton G.G."/>
            <person name="Venter J.C."/>
            <person name="Woodage T."/>
            <person name="Smith D."/>
            <person name="Lee H.-M."/>
            <person name="Gustafson E."/>
            <person name="Cahill P."/>
            <person name="Kana A."/>
            <person name="Doucette-Stamm L."/>
            <person name="Weinstock K."/>
            <person name="Fechtel K."/>
            <person name="Weiss R.B."/>
            <person name="Dunn D.M."/>
            <person name="Green E.D."/>
            <person name="Blakesley R.W."/>
            <person name="Bouffard G.G."/>
            <person name="De Jong P.J."/>
            <person name="Osoegawa K."/>
            <person name="Zhu B."/>
            <person name="Marra M."/>
            <person name="Schein J."/>
            <person name="Bosdet I."/>
            <person name="Fjell C."/>
            <person name="Jones S."/>
            <person name="Krzywinski M."/>
            <person name="Mathewson C."/>
            <person name="Siddiqui A."/>
            <person name="Wye N."/>
            <person name="McPherson J."/>
            <person name="Zhao S."/>
            <person name="Fraser C.M."/>
            <person name="Shetty J."/>
            <person name="Shatsman S."/>
            <person name="Geer K."/>
            <person name="Chen Y."/>
            <person name="Abramzon S."/>
            <person name="Nierman W.C."/>
            <person name="Havlak P.H."/>
            <person name="Chen R."/>
            <person name="Durbin K.J."/>
            <person name="Egan A."/>
            <person name="Ren Y."/>
            <person name="Song X.-Z."/>
            <person name="Li B."/>
            <person name="Liu Y."/>
            <person name="Qin X."/>
            <person name="Cawley S."/>
            <person name="Cooney A.J."/>
            <person name="D'Souza L.M."/>
            <person name="Martin K."/>
            <person name="Wu J.Q."/>
            <person name="Gonzalez-Garay M.L."/>
            <person name="Jackson A.R."/>
            <person name="Kalafus K.J."/>
            <person name="McLeod M.P."/>
            <person name="Milosavljevic A."/>
            <person name="Virk D."/>
            <person name="Volkov A."/>
            <person name="Wheeler D.A."/>
            <person name="Zhang Z."/>
            <person name="Bailey J.A."/>
            <person name="Eichler E.E."/>
            <person name="Tuzun E."/>
            <person name="Birney E."/>
            <person name="Mongin E."/>
            <person name="Ureta-Vidal A."/>
            <person name="Woodwark C."/>
            <person name="Zdobnov E."/>
            <person name="Bork P."/>
            <person name="Suyama M."/>
            <person name="Torrents D."/>
            <person name="Alexandersson M."/>
            <person name="Trask B.J."/>
            <person name="Young J.M."/>
            <person name="Huang H."/>
            <person name="Wang H."/>
            <person name="Xing H."/>
            <person name="Daniels S."/>
            <person name="Gietzen D."/>
            <person name="Schmidt J."/>
            <person name="Stevens K."/>
            <person name="Vitt U."/>
            <person name="Wingrove J."/>
            <person name="Camara F."/>
            <person name="Mar Alba M."/>
            <person name="Abril J.F."/>
            <person name="Guigo R."/>
            <person name="Smit A."/>
            <person name="Dubchak I."/>
            <person name="Rubin E.M."/>
            <person name="Couronne O."/>
            <person name="Poliakov A."/>
            <person name="Huebner N."/>
            <person name="Ganten D."/>
            <person name="Goesele C."/>
            <person name="Hummel O."/>
            <person name="Kreitler T."/>
            <person name="Lee Y.-A."/>
            <person name="Monti J."/>
            <person name="Schulz H."/>
            <person name="Zimdahl H."/>
            <person name="Himmelbauer H."/>
            <person name="Lehrach H."/>
            <person name="Jacob H.J."/>
            <person name="Bromberg S."/>
            <person name="Gullings-Handley J."/>
            <person name="Jensen-Seaman M.I."/>
            <person name="Kwitek A.E."/>
            <person name="Lazar J."/>
            <person name="Pasko D."/>
            <person name="Tonellato P.J."/>
            <person name="Twigger S."/>
            <person name="Ponting C.P."/>
            <person name="Duarte J.M."/>
            <person name="Rice S."/>
            <person name="Goodstadt L."/>
            <person name="Beatson S.A."/>
            <person name="Emes R.D."/>
            <person name="Winter E.E."/>
            <person name="Webber C."/>
            <person name="Brandt P."/>
            <person name="Nyakatura G."/>
            <person name="Adetobi M."/>
            <person name="Chiaromonte F."/>
            <person name="Elnitski L."/>
            <person name="Eswara P."/>
            <person name="Hardison R.C."/>
            <person name="Hou M."/>
            <person name="Kolbe D."/>
            <person name="Makova K."/>
            <person name="Miller W."/>
            <person name="Nekrutenko A."/>
            <person name="Riemer C."/>
            <person name="Schwartz S."/>
            <person name="Taylor J."/>
            <person name="Yang S."/>
            <person name="Zhang Y."/>
            <person name="Lindpaintner K."/>
            <person name="Andrews T.D."/>
            <person name="Caccamo M."/>
            <person name="Clamp M."/>
            <person name="Clarke L."/>
            <person name="Curwen V."/>
            <person name="Durbin R.M."/>
            <person name="Eyras E."/>
            <person name="Searle S.M."/>
            <person name="Cooper G.M."/>
            <person name="Batzoglou S."/>
            <person name="Brudno M."/>
            <person name="Sidow A."/>
            <person name="Stone E.A."/>
            <person name="Payseur B.A."/>
            <person name="Bourque G."/>
            <person name="Lopez-Otin C."/>
            <person name="Puente X.S."/>
            <person name="Chakrabarti K."/>
            <person name="Chatterji S."/>
            <person name="Dewey C."/>
            <person name="Pachter L."/>
            <person name="Bray N."/>
            <person name="Yap V.B."/>
            <person name="Caspi A."/>
            <person name="Tesler G."/>
            <person name="Pevzner P.A."/>
            <person name="Haussler D."/>
            <person name="Roskin K.M."/>
            <person name="Baertsch R."/>
            <person name="Clawson H."/>
            <person name="Furey T.S."/>
            <person name="Hinrichs A.S."/>
            <person name="Karolchik D."/>
            <person name="Kent W.J."/>
            <person name="Rosenbloom K.R."/>
            <person name="Trumbower H."/>
            <person name="Weirauch M."/>
            <person name="Cooper D.N."/>
            <person name="Stenson P.D."/>
            <person name="Ma B."/>
            <person name="Brent M."/>
            <person name="Arumugam M."/>
            <person name="Shteynberg D."/>
            <person name="Copley R.R."/>
            <person name="Taylor M.S."/>
            <person name="Riethman H."/>
            <person name="Mudunuri U."/>
            <person name="Peterson J."/>
            <person name="Guyer M."/>
            <person name="Felsenfeld A."/>
            <person name="Old S."/>
            <person name="Mockrin S."/>
            <person name="Collins F.S."/>
        </authorList>
    </citation>
    <scope>NUCLEOTIDE SEQUENCE [LARGE SCALE GENOMIC DNA]</scope>
    <source>
        <strain evidence="14 15">Brown Norway</strain>
    </source>
</reference>
<keyword evidence="4 10" id="KW-0863">Zinc-finger</keyword>
<dbReference type="AlphaFoldDB" id="G3V880"/>
<keyword evidence="3" id="KW-0677">Repeat</keyword>
<dbReference type="SUPFAM" id="SSF57667">
    <property type="entry name" value="beta-beta-alpha zinc fingers"/>
    <property type="match status" value="1"/>
</dbReference>
<sequence>MSIPKAWDISQEALRIRNAAEQTLPGNFHPPGLLFQKQDSSDSDRFSSQTRCADKSMLRKQDKGQVTISLGLLPFVNWKGEVTQTSLANKQETETGWAVCWMKLEKWKSESSAGRNVKRHTSVESNMKIHHQNIKQYPRMTQALYCRTTLTGKADLYPGIDDGIHGIYIYNGLATFIQRVEVYNKQKIPSASGRRGTGNIQLPGFSGGTWGSERKKQNAERVKKLFLGSFASTLALILQNHASRGISVSMICHGDASPPCPSLTLRSCVLIKMEEPEESYKHGCCLVTHPEWRTRKRPHAFRPRLTVTHHHSGTFHRVEVIPAGSSPHTNRRIRGHREGRRKFYSEKREEAMTPRDEIRRNLPQVKEDSPHREMAGARKFFSYQEPLEGDFIDIWDPDRNYHTVTLEHQVPLLFGHLVPLPHGDIRACLLLPRGTSASLSTEGTRDKERNRGIKENGGPGKDPGTRATIGRNEGDWAYVCSLDLLGTGPGDRIRSGDCLFQPDMDVLPMCSIFQELQIVHETGYFSALPSLEEYWQQTCLELERYLQSEPCYVSASEIKFDNQEDLWTKIILARERKEESELKISSSPPEDSLISSGFNYNLETNSLNSDVSSESSDSSEELSPTTKFTSDPIGEVLVNSGNLSSSVISTPPSSPEVNRESSQLWGCGPGDLPSPGKVRSGTSGKSGDKGSGDASPDGRRRVHRCHFNGCRKVYTKSSHLKAHQRTHTGEKPYRCSWEGCEWRFARSDELTRHFRKHTGAKPFKCSHCDRYVNEKEVWNHGNEEEPEQSSYLQRPLFGRSFEGYKSHVRSGIAPTVHGVWVTPDSPLVSNLLRGSKLFAVSMRTENVNGHGYKLFYLREGSVCNRSPNATVFRRPSDQETSSSLDDDDSDSRCNASGFLTIIPTLPSDLYDLLDNITEAVILVTQHTLWFRS</sequence>
<dbReference type="Gene3D" id="3.30.160.60">
    <property type="entry name" value="Classic Zinc Finger"/>
    <property type="match status" value="2"/>
</dbReference>
<reference evidence="14" key="3">
    <citation type="submission" date="2025-05" db="UniProtKB">
        <authorList>
            <consortium name="Ensembl"/>
        </authorList>
    </citation>
    <scope>IDENTIFICATION</scope>
    <source>
        <strain evidence="14">Brown Norway</strain>
    </source>
</reference>
<name>G3V880_RAT</name>
<keyword evidence="8" id="KW-0804">Transcription</keyword>
<evidence type="ECO:0000256" key="9">
    <source>
        <dbReference type="ARBA" id="ARBA00023242"/>
    </source>
</evidence>
<dbReference type="ExpressionAtlas" id="G3V880">
    <property type="expression patterns" value="baseline and differential"/>
</dbReference>
<keyword evidence="7" id="KW-0238">DNA-binding</keyword>
<dbReference type="GO" id="GO:0008270">
    <property type="term" value="F:zinc ion binding"/>
    <property type="evidence" value="ECO:0007669"/>
    <property type="project" value="UniProtKB-KW"/>
</dbReference>
<feature type="domain" description="C2H2-type" evidence="12">
    <location>
        <begin position="733"/>
        <end position="762"/>
    </location>
</feature>
<evidence type="ECO:0000256" key="11">
    <source>
        <dbReference type="SAM" id="MobiDB-lite"/>
    </source>
</evidence>
<evidence type="ECO:0000313" key="14">
    <source>
        <dbReference type="Ensembl" id="ENSRNOP00000023033.5"/>
    </source>
</evidence>
<protein>
    <submittedName>
        <fullName evidence="13">Aa1017</fullName>
    </submittedName>
    <submittedName>
        <fullName evidence="14">KLF transcription factor 6</fullName>
    </submittedName>
</protein>
<feature type="region of interest" description="Disordered" evidence="11">
    <location>
        <begin position="605"/>
        <end position="701"/>
    </location>
</feature>